<reference evidence="1" key="1">
    <citation type="journal article" date="2019" name="Science">
        <title>Mutation of a bHLH transcription factor allowed almond domestication.</title>
        <authorList>
            <person name="Sanchez-Perez R."/>
            <person name="Pavan S."/>
            <person name="Mazzeo R."/>
            <person name="Moldovan C."/>
            <person name="Aiese Cigliano R."/>
            <person name="Del Cueto J."/>
            <person name="Ricciardi F."/>
            <person name="Lotti C."/>
            <person name="Ricciardi L."/>
            <person name="Dicenta F."/>
            <person name="Lopez-Marques R.L."/>
            <person name="Lindberg Moller B."/>
        </authorList>
    </citation>
    <scope>NUCLEOTIDE SEQUENCE</scope>
</reference>
<protein>
    <submittedName>
        <fullName evidence="1">Uncharacterized protein</fullName>
    </submittedName>
</protein>
<dbReference type="EMBL" id="AP019300">
    <property type="protein sequence ID" value="BBH01421.1"/>
    <property type="molecule type" value="Genomic_DNA"/>
</dbReference>
<proteinExistence type="predicted"/>
<sequence>MSRSIPNNKAFQNARMEGNNGLCGNVGGLKPCNHSVEHKRTSKRLLLLAFLAFGLIDRRRRSRKKKSQEIEQQYA</sequence>
<gene>
    <name evidence="1" type="ORF">Prudu_011682</name>
</gene>
<organism evidence="1">
    <name type="scientific">Prunus dulcis</name>
    <name type="common">Almond</name>
    <name type="synonym">Amygdalus dulcis</name>
    <dbReference type="NCBI Taxonomy" id="3755"/>
    <lineage>
        <taxon>Eukaryota</taxon>
        <taxon>Viridiplantae</taxon>
        <taxon>Streptophyta</taxon>
        <taxon>Embryophyta</taxon>
        <taxon>Tracheophyta</taxon>
        <taxon>Spermatophyta</taxon>
        <taxon>Magnoliopsida</taxon>
        <taxon>eudicotyledons</taxon>
        <taxon>Gunneridae</taxon>
        <taxon>Pentapetalae</taxon>
        <taxon>rosids</taxon>
        <taxon>fabids</taxon>
        <taxon>Rosales</taxon>
        <taxon>Rosaceae</taxon>
        <taxon>Amygdaloideae</taxon>
        <taxon>Amygdaleae</taxon>
        <taxon>Prunus</taxon>
    </lineage>
</organism>
<evidence type="ECO:0000313" key="1">
    <source>
        <dbReference type="EMBL" id="BBH01421.1"/>
    </source>
</evidence>
<dbReference type="AlphaFoldDB" id="A0A4Y1RB44"/>
<name>A0A4Y1RB44_PRUDU</name>
<accession>A0A4Y1RB44</accession>